<dbReference type="AlphaFoldDB" id="A0A699XJN2"/>
<accession>A0A699XJN2</accession>
<name>A0A699XJN2_TANCI</name>
<sequence length="66" mass="7460">TKWREEVDRPWGDLKAEKRGDSLLYVELPLTQWIEEDAEGRRKARKNKKNGQGKGVDGRVVPGAAA</sequence>
<organism evidence="2">
    <name type="scientific">Tanacetum cinerariifolium</name>
    <name type="common">Dalmatian daisy</name>
    <name type="synonym">Chrysanthemum cinerariifolium</name>
    <dbReference type="NCBI Taxonomy" id="118510"/>
    <lineage>
        <taxon>Eukaryota</taxon>
        <taxon>Viridiplantae</taxon>
        <taxon>Streptophyta</taxon>
        <taxon>Embryophyta</taxon>
        <taxon>Tracheophyta</taxon>
        <taxon>Spermatophyta</taxon>
        <taxon>Magnoliopsida</taxon>
        <taxon>eudicotyledons</taxon>
        <taxon>Gunneridae</taxon>
        <taxon>Pentapetalae</taxon>
        <taxon>asterids</taxon>
        <taxon>campanulids</taxon>
        <taxon>Asterales</taxon>
        <taxon>Asteraceae</taxon>
        <taxon>Asteroideae</taxon>
        <taxon>Anthemideae</taxon>
        <taxon>Anthemidinae</taxon>
        <taxon>Tanacetum</taxon>
    </lineage>
</organism>
<proteinExistence type="predicted"/>
<evidence type="ECO:0000313" key="2">
    <source>
        <dbReference type="EMBL" id="GFD57111.1"/>
    </source>
</evidence>
<reference evidence="2" key="1">
    <citation type="journal article" date="2019" name="Sci. Rep.">
        <title>Draft genome of Tanacetum cinerariifolium, the natural source of mosquito coil.</title>
        <authorList>
            <person name="Yamashiro T."/>
            <person name="Shiraishi A."/>
            <person name="Satake H."/>
            <person name="Nakayama K."/>
        </authorList>
    </citation>
    <scope>NUCLEOTIDE SEQUENCE</scope>
</reference>
<dbReference type="EMBL" id="BKCJ011837046">
    <property type="protein sequence ID" value="GFD57111.1"/>
    <property type="molecule type" value="Genomic_DNA"/>
</dbReference>
<gene>
    <name evidence="2" type="ORF">Tci_929080</name>
</gene>
<feature type="region of interest" description="Disordered" evidence="1">
    <location>
        <begin position="39"/>
        <end position="66"/>
    </location>
</feature>
<protein>
    <submittedName>
        <fullName evidence="2">Uncharacterized protein</fullName>
    </submittedName>
</protein>
<comment type="caution">
    <text evidence="2">The sequence shown here is derived from an EMBL/GenBank/DDBJ whole genome shotgun (WGS) entry which is preliminary data.</text>
</comment>
<feature type="non-terminal residue" evidence="2">
    <location>
        <position position="1"/>
    </location>
</feature>
<feature type="compositionally biased region" description="Basic residues" evidence="1">
    <location>
        <begin position="42"/>
        <end position="51"/>
    </location>
</feature>
<evidence type="ECO:0000256" key="1">
    <source>
        <dbReference type="SAM" id="MobiDB-lite"/>
    </source>
</evidence>